<dbReference type="AlphaFoldDB" id="A0A381DJ51"/>
<evidence type="ECO:0000256" key="5">
    <source>
        <dbReference type="ARBA" id="ARBA00012518"/>
    </source>
</evidence>
<dbReference type="InterPro" id="IPR036318">
    <property type="entry name" value="FAD-bd_PCMH-like_sf"/>
</dbReference>
<feature type="active site" evidence="19">
    <location>
        <position position="139"/>
    </location>
</feature>
<keyword evidence="13 19" id="KW-0573">Peptidoglycan synthesis</keyword>
<dbReference type="GO" id="GO:0009252">
    <property type="term" value="P:peptidoglycan biosynthetic process"/>
    <property type="evidence" value="ECO:0007669"/>
    <property type="project" value="UniProtKB-UniRule"/>
</dbReference>
<dbReference type="HAMAP" id="MF_00037">
    <property type="entry name" value="MurB"/>
    <property type="match status" value="1"/>
</dbReference>
<keyword evidence="10 19" id="KW-0274">FAD</keyword>
<dbReference type="UniPathway" id="UPA00219"/>
<gene>
    <name evidence="19 21" type="primary">murB</name>
    <name evidence="21" type="ORF">NCTC12475_00867</name>
</gene>
<evidence type="ECO:0000256" key="12">
    <source>
        <dbReference type="ARBA" id="ARBA00022960"/>
    </source>
</evidence>
<evidence type="ECO:0000259" key="20">
    <source>
        <dbReference type="Pfam" id="PF02873"/>
    </source>
</evidence>
<dbReference type="InterPro" id="IPR003170">
    <property type="entry name" value="MurB"/>
</dbReference>
<evidence type="ECO:0000256" key="17">
    <source>
        <dbReference type="ARBA" id="ARBA00031026"/>
    </source>
</evidence>
<sequence>MKKIIDFSKFSSVRIGSTCEVEIVDEKSKFSGIMIGGANNILVSPNPPKLGILDNKFNFIKFENGILRIGAKTKSAKIYNFTKQHNIKGFEFLAGIPGTLGGLLIMNAGLCGYNISDNLINLKTNLSIFNKDDIKFEYRKSDIKGIIFEANFNAISGFDNEICKNIASKRSNQPKGYSFGSCFKNPPNDSAGRLIELSGLKGYRYGNCGFSEKHANFLINYGGGSYEEAMHLINLAKKLTYEKFGVLLQTEVVII</sequence>
<comment type="similarity">
    <text evidence="19">Belongs to the MurB family.</text>
</comment>
<keyword evidence="12 19" id="KW-0133">Cell shape</keyword>
<evidence type="ECO:0000256" key="19">
    <source>
        <dbReference type="HAMAP-Rule" id="MF_00037"/>
    </source>
</evidence>
<organism evidence="21 22">
    <name type="scientific">Campylobacter sputorum subsp. sputorum</name>
    <dbReference type="NCBI Taxonomy" id="32024"/>
    <lineage>
        <taxon>Bacteria</taxon>
        <taxon>Pseudomonadati</taxon>
        <taxon>Campylobacterota</taxon>
        <taxon>Epsilonproteobacteria</taxon>
        <taxon>Campylobacterales</taxon>
        <taxon>Campylobacteraceae</taxon>
        <taxon>Campylobacter</taxon>
    </lineage>
</organism>
<evidence type="ECO:0000256" key="2">
    <source>
        <dbReference type="ARBA" id="ARBA00003921"/>
    </source>
</evidence>
<keyword evidence="14 19" id="KW-0560">Oxidoreductase</keyword>
<dbReference type="EMBL" id="UFVD01000001">
    <property type="protein sequence ID" value="SUX10665.1"/>
    <property type="molecule type" value="Genomic_DNA"/>
</dbReference>
<evidence type="ECO:0000256" key="15">
    <source>
        <dbReference type="ARBA" id="ARBA00023306"/>
    </source>
</evidence>
<feature type="active site" evidence="19">
    <location>
        <position position="251"/>
    </location>
</feature>
<comment type="catalytic activity">
    <reaction evidence="18 19">
        <text>UDP-N-acetyl-alpha-D-muramate + NADP(+) = UDP-N-acetyl-3-O-(1-carboxyvinyl)-alpha-D-glucosamine + NADPH + H(+)</text>
        <dbReference type="Rhea" id="RHEA:12248"/>
        <dbReference type="ChEBI" id="CHEBI:15378"/>
        <dbReference type="ChEBI" id="CHEBI:57783"/>
        <dbReference type="ChEBI" id="CHEBI:58349"/>
        <dbReference type="ChEBI" id="CHEBI:68483"/>
        <dbReference type="ChEBI" id="CHEBI:70757"/>
        <dbReference type="EC" id="1.3.1.98"/>
    </reaction>
</comment>
<feature type="active site" description="Proton donor" evidence="19">
    <location>
        <position position="181"/>
    </location>
</feature>
<evidence type="ECO:0000313" key="22">
    <source>
        <dbReference type="Proteomes" id="UP000254920"/>
    </source>
</evidence>
<proteinExistence type="inferred from homology"/>
<keyword evidence="22" id="KW-1185">Reference proteome</keyword>
<dbReference type="NCBIfam" id="TIGR00179">
    <property type="entry name" value="murB"/>
    <property type="match status" value="1"/>
</dbReference>
<keyword evidence="11 19" id="KW-0521">NADP</keyword>
<dbReference type="Proteomes" id="UP000254920">
    <property type="component" value="Unassembled WGS sequence"/>
</dbReference>
<keyword evidence="16 19" id="KW-0961">Cell wall biogenesis/degradation</keyword>
<keyword evidence="15 19" id="KW-0131">Cell cycle</keyword>
<dbReference type="NCBIfam" id="NF010479">
    <property type="entry name" value="PRK13904.1"/>
    <property type="match status" value="1"/>
</dbReference>
<comment type="subcellular location">
    <subcellularLocation>
        <location evidence="3 19">Cytoplasm</location>
    </subcellularLocation>
</comment>
<dbReference type="InterPro" id="IPR036635">
    <property type="entry name" value="MurB_C_sf"/>
</dbReference>
<evidence type="ECO:0000256" key="6">
    <source>
        <dbReference type="ARBA" id="ARBA00015188"/>
    </source>
</evidence>
<reference evidence="21 22" key="1">
    <citation type="submission" date="2018-06" db="EMBL/GenBank/DDBJ databases">
        <authorList>
            <consortium name="Pathogen Informatics"/>
            <person name="Doyle S."/>
        </authorList>
    </citation>
    <scope>NUCLEOTIDE SEQUENCE [LARGE SCALE GENOMIC DNA]</scope>
    <source>
        <strain evidence="21 22">NCTC12475</strain>
    </source>
</reference>
<accession>A0A381DJ51</accession>
<keyword evidence="9 19" id="KW-0285">Flavoprotein</keyword>
<keyword evidence="8 19" id="KW-0132">Cell division</keyword>
<dbReference type="InterPro" id="IPR016169">
    <property type="entry name" value="FAD-bd_PCMH_sub2"/>
</dbReference>
<dbReference type="PANTHER" id="PTHR21071:SF4">
    <property type="entry name" value="UDP-N-ACETYLENOLPYRUVOYLGLUCOSAMINE REDUCTASE"/>
    <property type="match status" value="1"/>
</dbReference>
<protein>
    <recommendedName>
        <fullName evidence="6 19">UDP-N-acetylenolpyruvoylglucosamine reductase</fullName>
        <ecNumber evidence="5 19">1.3.1.98</ecNumber>
    </recommendedName>
    <alternativeName>
        <fullName evidence="17 19">UDP-N-acetylmuramate dehydrogenase</fullName>
    </alternativeName>
</protein>
<name>A0A381DJ51_9BACT</name>
<dbReference type="InterPro" id="IPR011601">
    <property type="entry name" value="MurB_C"/>
</dbReference>
<dbReference type="Gene3D" id="3.90.78.10">
    <property type="entry name" value="UDP-N-acetylenolpyruvoylglucosamine reductase, C-terminal domain"/>
    <property type="match status" value="1"/>
</dbReference>
<evidence type="ECO:0000256" key="18">
    <source>
        <dbReference type="ARBA" id="ARBA00048914"/>
    </source>
</evidence>
<dbReference type="STRING" id="32024.GCA_000788295_01289"/>
<evidence type="ECO:0000256" key="13">
    <source>
        <dbReference type="ARBA" id="ARBA00022984"/>
    </source>
</evidence>
<evidence type="ECO:0000256" key="4">
    <source>
        <dbReference type="ARBA" id="ARBA00004752"/>
    </source>
</evidence>
<dbReference type="EC" id="1.3.1.98" evidence="5 19"/>
<dbReference type="GO" id="GO:0008762">
    <property type="term" value="F:UDP-N-acetylmuramate dehydrogenase activity"/>
    <property type="evidence" value="ECO:0007669"/>
    <property type="project" value="UniProtKB-UniRule"/>
</dbReference>
<evidence type="ECO:0000256" key="11">
    <source>
        <dbReference type="ARBA" id="ARBA00022857"/>
    </source>
</evidence>
<evidence type="ECO:0000256" key="16">
    <source>
        <dbReference type="ARBA" id="ARBA00023316"/>
    </source>
</evidence>
<keyword evidence="7 19" id="KW-0963">Cytoplasm</keyword>
<dbReference type="Gene3D" id="3.30.465.10">
    <property type="match status" value="1"/>
</dbReference>
<dbReference type="GO" id="GO:0005829">
    <property type="term" value="C:cytosol"/>
    <property type="evidence" value="ECO:0007669"/>
    <property type="project" value="TreeGrafter"/>
</dbReference>
<dbReference type="SUPFAM" id="SSF56194">
    <property type="entry name" value="Uridine diphospho-N-Acetylenolpyruvylglucosamine reductase, MurB, C-terminal domain"/>
    <property type="match status" value="1"/>
</dbReference>
<dbReference type="Pfam" id="PF02873">
    <property type="entry name" value="MurB_C"/>
    <property type="match status" value="1"/>
</dbReference>
<dbReference type="GO" id="GO:0008360">
    <property type="term" value="P:regulation of cell shape"/>
    <property type="evidence" value="ECO:0007669"/>
    <property type="project" value="UniProtKB-KW"/>
</dbReference>
<evidence type="ECO:0000256" key="9">
    <source>
        <dbReference type="ARBA" id="ARBA00022630"/>
    </source>
</evidence>
<dbReference type="GO" id="GO:0071555">
    <property type="term" value="P:cell wall organization"/>
    <property type="evidence" value="ECO:0007669"/>
    <property type="project" value="UniProtKB-KW"/>
</dbReference>
<evidence type="ECO:0000256" key="1">
    <source>
        <dbReference type="ARBA" id="ARBA00001974"/>
    </source>
</evidence>
<comment type="function">
    <text evidence="2 19">Cell wall formation.</text>
</comment>
<dbReference type="SUPFAM" id="SSF56176">
    <property type="entry name" value="FAD-binding/transporter-associated domain-like"/>
    <property type="match status" value="1"/>
</dbReference>
<evidence type="ECO:0000313" key="21">
    <source>
        <dbReference type="EMBL" id="SUX10665.1"/>
    </source>
</evidence>
<dbReference type="GeneID" id="93091296"/>
<dbReference type="GO" id="GO:0050660">
    <property type="term" value="F:flavin adenine dinucleotide binding"/>
    <property type="evidence" value="ECO:0007669"/>
    <property type="project" value="InterPro"/>
</dbReference>
<evidence type="ECO:0000256" key="10">
    <source>
        <dbReference type="ARBA" id="ARBA00022827"/>
    </source>
</evidence>
<evidence type="ECO:0000256" key="3">
    <source>
        <dbReference type="ARBA" id="ARBA00004496"/>
    </source>
</evidence>
<comment type="cofactor">
    <cofactor evidence="1 19">
        <name>FAD</name>
        <dbReference type="ChEBI" id="CHEBI:57692"/>
    </cofactor>
</comment>
<evidence type="ECO:0000256" key="7">
    <source>
        <dbReference type="ARBA" id="ARBA00022490"/>
    </source>
</evidence>
<dbReference type="RefSeq" id="WP_235610059.1">
    <property type="nucleotide sequence ID" value="NZ_CP043427.1"/>
</dbReference>
<evidence type="ECO:0000256" key="8">
    <source>
        <dbReference type="ARBA" id="ARBA00022618"/>
    </source>
</evidence>
<dbReference type="PANTHER" id="PTHR21071">
    <property type="entry name" value="UDP-N-ACETYLENOLPYRUVOYLGLUCOSAMINE REDUCTASE"/>
    <property type="match status" value="1"/>
</dbReference>
<evidence type="ECO:0000256" key="14">
    <source>
        <dbReference type="ARBA" id="ARBA00023002"/>
    </source>
</evidence>
<dbReference type="GO" id="GO:0051301">
    <property type="term" value="P:cell division"/>
    <property type="evidence" value="ECO:0007669"/>
    <property type="project" value="UniProtKB-KW"/>
</dbReference>
<comment type="pathway">
    <text evidence="4 19">Cell wall biogenesis; peptidoglycan biosynthesis.</text>
</comment>
<feature type="domain" description="UDP-N-acetylenolpyruvoylglucosamine reductase C-terminal" evidence="20">
    <location>
        <begin position="160"/>
        <end position="255"/>
    </location>
</feature>